<sequence length="248" mass="26942">MSPSSMGPTKVIMNNAKNELKLLGPQEKHWFCGGDRSVAMAAQLLQQGKVIAVPTDTIYGLAGLATDPHAVQRLYEIKRRDGAKPLAICLSNVNEIGAWGVLDDVPSRMLESLLPGPYTICLRRTSAVPQAFNPGFDTIGIRVPNGKFVRSVAQIVGPLALTSANISSEPSSLHPDEFRALWPDLDGVFHDLLNSSKQLDRRRVGSTVVDLSRPGYYTIVRHGIAANIIIGKLNKYGLKRITDNACTT</sequence>
<keyword evidence="8" id="KW-0963">Cytoplasm</keyword>
<protein>
    <recommendedName>
        <fullName evidence="6">Threonylcarbamoyl-AMP synthase</fullName>
        <ecNumber evidence="5">2.7.7.87</ecNumber>
    </recommendedName>
</protein>
<evidence type="ECO:0000256" key="4">
    <source>
        <dbReference type="ARBA" id="ARBA00007663"/>
    </source>
</evidence>
<dbReference type="PANTHER" id="PTHR17490">
    <property type="entry name" value="SUA5"/>
    <property type="match status" value="1"/>
</dbReference>
<dbReference type="AlphaFoldDB" id="A0AAV2NFJ1"/>
<evidence type="ECO:0000256" key="1">
    <source>
        <dbReference type="ARBA" id="ARBA00004173"/>
    </source>
</evidence>
<keyword evidence="11" id="KW-0496">Mitochondrion</keyword>
<evidence type="ECO:0000259" key="16">
    <source>
        <dbReference type="PROSITE" id="PS51163"/>
    </source>
</evidence>
<comment type="catalytic activity">
    <reaction evidence="13">
        <text>L-threonine + hydrogencarbonate + ATP = L-threonylcarbamoyladenylate + diphosphate + H2O</text>
        <dbReference type="Rhea" id="RHEA:36407"/>
        <dbReference type="ChEBI" id="CHEBI:15377"/>
        <dbReference type="ChEBI" id="CHEBI:17544"/>
        <dbReference type="ChEBI" id="CHEBI:30616"/>
        <dbReference type="ChEBI" id="CHEBI:33019"/>
        <dbReference type="ChEBI" id="CHEBI:57926"/>
        <dbReference type="ChEBI" id="CHEBI:73682"/>
        <dbReference type="EC" id="2.7.7.87"/>
    </reaction>
</comment>
<dbReference type="InterPro" id="IPR050156">
    <property type="entry name" value="TC-AMP_synthase_SUA5"/>
</dbReference>
<accession>A0AAV2NFJ1</accession>
<evidence type="ECO:0000256" key="6">
    <source>
        <dbReference type="ARBA" id="ARBA00015492"/>
    </source>
</evidence>
<evidence type="ECO:0000256" key="8">
    <source>
        <dbReference type="ARBA" id="ARBA00022490"/>
    </source>
</evidence>
<dbReference type="PANTHER" id="PTHR17490:SF10">
    <property type="entry name" value="THREONYLCARBAMOYL-AMP SYNTHASE"/>
    <property type="match status" value="1"/>
</dbReference>
<evidence type="ECO:0000256" key="10">
    <source>
        <dbReference type="ARBA" id="ARBA00022946"/>
    </source>
</evidence>
<evidence type="ECO:0000256" key="9">
    <source>
        <dbReference type="ARBA" id="ARBA00022679"/>
    </source>
</evidence>
<dbReference type="Pfam" id="PF01300">
    <property type="entry name" value="Sua5_yciO_yrdC"/>
    <property type="match status" value="1"/>
</dbReference>
<dbReference type="NCBIfam" id="TIGR00057">
    <property type="entry name" value="L-threonylcarbamoyladenylate synthase"/>
    <property type="match status" value="1"/>
</dbReference>
<evidence type="ECO:0000313" key="17">
    <source>
        <dbReference type="EMBL" id="CAL1678495.1"/>
    </source>
</evidence>
<dbReference type="GO" id="GO:0003725">
    <property type="term" value="F:double-stranded RNA binding"/>
    <property type="evidence" value="ECO:0007669"/>
    <property type="project" value="InterPro"/>
</dbReference>
<reference evidence="17" key="1">
    <citation type="submission" date="2024-04" db="EMBL/GenBank/DDBJ databases">
        <authorList>
            <consortium name="Molecular Ecology Group"/>
        </authorList>
    </citation>
    <scope>NUCLEOTIDE SEQUENCE</scope>
</reference>
<evidence type="ECO:0000256" key="7">
    <source>
        <dbReference type="ARBA" id="ARBA00022475"/>
    </source>
</evidence>
<name>A0AAV2NFJ1_9HYME</name>
<keyword evidence="12" id="KW-0472">Membrane</keyword>
<evidence type="ECO:0000256" key="5">
    <source>
        <dbReference type="ARBA" id="ARBA00012584"/>
    </source>
</evidence>
<proteinExistence type="inferred from homology"/>
<dbReference type="SUPFAM" id="SSF55821">
    <property type="entry name" value="YrdC/RibB"/>
    <property type="match status" value="1"/>
</dbReference>
<keyword evidence="18" id="KW-1185">Reference proteome</keyword>
<evidence type="ECO:0000256" key="15">
    <source>
        <dbReference type="ARBA" id="ARBA00063146"/>
    </source>
</evidence>
<dbReference type="GO" id="GO:0000049">
    <property type="term" value="F:tRNA binding"/>
    <property type="evidence" value="ECO:0007669"/>
    <property type="project" value="TreeGrafter"/>
</dbReference>
<keyword evidence="9" id="KW-0808">Transferase</keyword>
<dbReference type="InterPro" id="IPR006070">
    <property type="entry name" value="Sua5-like_dom"/>
</dbReference>
<dbReference type="GO" id="GO:0005886">
    <property type="term" value="C:plasma membrane"/>
    <property type="evidence" value="ECO:0007669"/>
    <property type="project" value="UniProtKB-SubCell"/>
</dbReference>
<evidence type="ECO:0000256" key="3">
    <source>
        <dbReference type="ARBA" id="ARBA00004496"/>
    </source>
</evidence>
<dbReference type="EMBL" id="OZ034837">
    <property type="protein sequence ID" value="CAL1678495.1"/>
    <property type="molecule type" value="Genomic_DNA"/>
</dbReference>
<comment type="function">
    <text evidence="14">Cytoplasmic and mitochondrial threonylcarbamoyl-AMP synthase required for the formation of a threonylcarbamoyl group on adenosine at position 37 (t(6)A37) in tRNAs that read codons beginning with adenine. Catalyzes the conversion of L-threonine, HCO(3)(-)/CO(2) and ATP to give threonylcarbamoyl-AMP (TC-AMP) as the acyladenylate intermediate, with the release of diphosphate. Participates in t(6)A37 formation in cytoplasmic and mitochondrial tRNAs. May regulate the activity of some transporters.</text>
</comment>
<dbReference type="GO" id="GO:0005739">
    <property type="term" value="C:mitochondrion"/>
    <property type="evidence" value="ECO:0007669"/>
    <property type="project" value="UniProtKB-SubCell"/>
</dbReference>
<comment type="subunit">
    <text evidence="15">Interacts with RSC1A1.</text>
</comment>
<evidence type="ECO:0000313" key="18">
    <source>
        <dbReference type="Proteomes" id="UP001497644"/>
    </source>
</evidence>
<comment type="subcellular location">
    <subcellularLocation>
        <location evidence="2">Cell membrane</location>
        <topology evidence="2">Peripheral membrane protein</topology>
    </subcellularLocation>
    <subcellularLocation>
        <location evidence="3">Cytoplasm</location>
    </subcellularLocation>
    <subcellularLocation>
        <location evidence="1">Mitochondrion</location>
    </subcellularLocation>
</comment>
<organism evidence="17 18">
    <name type="scientific">Lasius platythorax</name>
    <dbReference type="NCBI Taxonomy" id="488582"/>
    <lineage>
        <taxon>Eukaryota</taxon>
        <taxon>Metazoa</taxon>
        <taxon>Ecdysozoa</taxon>
        <taxon>Arthropoda</taxon>
        <taxon>Hexapoda</taxon>
        <taxon>Insecta</taxon>
        <taxon>Pterygota</taxon>
        <taxon>Neoptera</taxon>
        <taxon>Endopterygota</taxon>
        <taxon>Hymenoptera</taxon>
        <taxon>Apocrita</taxon>
        <taxon>Aculeata</taxon>
        <taxon>Formicoidea</taxon>
        <taxon>Formicidae</taxon>
        <taxon>Formicinae</taxon>
        <taxon>Lasius</taxon>
        <taxon>Lasius</taxon>
    </lineage>
</organism>
<comment type="similarity">
    <text evidence="4">Belongs to the SUA5 family.</text>
</comment>
<keyword evidence="7" id="KW-1003">Cell membrane</keyword>
<dbReference type="GO" id="GO:0006450">
    <property type="term" value="P:regulation of translational fidelity"/>
    <property type="evidence" value="ECO:0007669"/>
    <property type="project" value="TreeGrafter"/>
</dbReference>
<evidence type="ECO:0000256" key="14">
    <source>
        <dbReference type="ARBA" id="ARBA00058524"/>
    </source>
</evidence>
<dbReference type="EC" id="2.7.7.87" evidence="5"/>
<dbReference type="GO" id="GO:0061710">
    <property type="term" value="F:L-threonylcarbamoyladenylate synthase"/>
    <property type="evidence" value="ECO:0007669"/>
    <property type="project" value="UniProtKB-EC"/>
</dbReference>
<gene>
    <name evidence="17" type="ORF">LPLAT_LOCUS4334</name>
</gene>
<dbReference type="FunFam" id="3.90.870.10:FF:000007">
    <property type="entry name" value="YrdC N6-threonylcarbamoyltransferase domain containing"/>
    <property type="match status" value="1"/>
</dbReference>
<feature type="domain" description="YrdC-like" evidence="16">
    <location>
        <begin position="35"/>
        <end position="225"/>
    </location>
</feature>
<evidence type="ECO:0000256" key="12">
    <source>
        <dbReference type="ARBA" id="ARBA00023136"/>
    </source>
</evidence>
<dbReference type="InterPro" id="IPR017945">
    <property type="entry name" value="DHBP_synth_RibB-like_a/b_dom"/>
</dbReference>
<evidence type="ECO:0000256" key="13">
    <source>
        <dbReference type="ARBA" id="ARBA00048366"/>
    </source>
</evidence>
<evidence type="ECO:0000256" key="2">
    <source>
        <dbReference type="ARBA" id="ARBA00004202"/>
    </source>
</evidence>
<dbReference type="PROSITE" id="PS51163">
    <property type="entry name" value="YRDC"/>
    <property type="match status" value="1"/>
</dbReference>
<dbReference type="Gene3D" id="3.90.870.10">
    <property type="entry name" value="DHBP synthase"/>
    <property type="match status" value="1"/>
</dbReference>
<keyword evidence="10" id="KW-0809">Transit peptide</keyword>
<evidence type="ECO:0000256" key="11">
    <source>
        <dbReference type="ARBA" id="ARBA00023128"/>
    </source>
</evidence>
<dbReference type="Proteomes" id="UP001497644">
    <property type="component" value="Chromosome 14"/>
</dbReference>